<comment type="catalytic activity">
    <reaction evidence="6">
        <text>Exonucleolytic cleavage in either 5'- to 3'- or 3'- to 5'-direction to yield nucleoside 5'-phosphates.</text>
        <dbReference type="EC" id="3.1.11.6"/>
    </reaction>
</comment>
<dbReference type="NCBIfam" id="NF002140">
    <property type="entry name" value="PRK00977.1-4"/>
    <property type="match status" value="1"/>
</dbReference>
<sequence>MTKKSSDLTFEEALRKLEEIVKKLESGNQTLEDSLILFQEGIELSKICTKKLNDASGKISILTREIDGSFSEKPFVEDKNDR</sequence>
<dbReference type="GO" id="GO:0006308">
    <property type="term" value="P:DNA catabolic process"/>
    <property type="evidence" value="ECO:0007669"/>
    <property type="project" value="UniProtKB-UniRule"/>
</dbReference>
<dbReference type="SUPFAM" id="SSF116842">
    <property type="entry name" value="XseB-like"/>
    <property type="match status" value="1"/>
</dbReference>
<evidence type="ECO:0000256" key="4">
    <source>
        <dbReference type="ARBA" id="ARBA00022801"/>
    </source>
</evidence>
<dbReference type="STRING" id="1121256.SAMN02746089_00403"/>
<comment type="similarity">
    <text evidence="1 6">Belongs to the XseB family.</text>
</comment>
<proteinExistence type="inferred from homology"/>
<accession>A0A1M4U7C8</accession>
<name>A0A1M4U7C8_9THEO</name>
<organism evidence="7 8">
    <name type="scientific">Caldanaerobius fijiensis DSM 17918</name>
    <dbReference type="NCBI Taxonomy" id="1121256"/>
    <lineage>
        <taxon>Bacteria</taxon>
        <taxon>Bacillati</taxon>
        <taxon>Bacillota</taxon>
        <taxon>Clostridia</taxon>
        <taxon>Thermoanaerobacterales</taxon>
        <taxon>Thermoanaerobacteraceae</taxon>
        <taxon>Caldanaerobius</taxon>
    </lineage>
</organism>
<gene>
    <name evidence="6" type="primary">xseB</name>
    <name evidence="7" type="ORF">SAMN02746089_00403</name>
</gene>
<dbReference type="NCBIfam" id="TIGR01280">
    <property type="entry name" value="xseB"/>
    <property type="match status" value="1"/>
</dbReference>
<dbReference type="PIRSF" id="PIRSF006488">
    <property type="entry name" value="Exonuc_VII_S"/>
    <property type="match status" value="1"/>
</dbReference>
<dbReference type="PANTHER" id="PTHR34137">
    <property type="entry name" value="EXODEOXYRIBONUCLEASE 7 SMALL SUBUNIT"/>
    <property type="match status" value="1"/>
</dbReference>
<evidence type="ECO:0000256" key="3">
    <source>
        <dbReference type="ARBA" id="ARBA00022722"/>
    </source>
</evidence>
<comment type="subcellular location">
    <subcellularLocation>
        <location evidence="6">Cytoplasm</location>
    </subcellularLocation>
</comment>
<dbReference type="AlphaFoldDB" id="A0A1M4U7C8"/>
<evidence type="ECO:0000256" key="6">
    <source>
        <dbReference type="HAMAP-Rule" id="MF_00337"/>
    </source>
</evidence>
<keyword evidence="2 6" id="KW-0963">Cytoplasm</keyword>
<dbReference type="RefSeq" id="WP_073341424.1">
    <property type="nucleotide sequence ID" value="NZ_FQVH01000002.1"/>
</dbReference>
<dbReference type="Proteomes" id="UP000184088">
    <property type="component" value="Unassembled WGS sequence"/>
</dbReference>
<evidence type="ECO:0000313" key="7">
    <source>
        <dbReference type="EMBL" id="SHE52771.1"/>
    </source>
</evidence>
<keyword evidence="8" id="KW-1185">Reference proteome</keyword>
<dbReference type="PANTHER" id="PTHR34137:SF1">
    <property type="entry name" value="EXODEOXYRIBONUCLEASE 7 SMALL SUBUNIT"/>
    <property type="match status" value="1"/>
</dbReference>
<dbReference type="InterPro" id="IPR037004">
    <property type="entry name" value="Exonuc_VII_ssu_sf"/>
</dbReference>
<protein>
    <recommendedName>
        <fullName evidence="6">Exodeoxyribonuclease 7 small subunit</fullName>
        <ecNumber evidence="6">3.1.11.6</ecNumber>
    </recommendedName>
    <alternativeName>
        <fullName evidence="6">Exodeoxyribonuclease VII small subunit</fullName>
        <shortName evidence="6">Exonuclease VII small subunit</shortName>
    </alternativeName>
</protein>
<dbReference type="GO" id="GO:0005829">
    <property type="term" value="C:cytosol"/>
    <property type="evidence" value="ECO:0007669"/>
    <property type="project" value="TreeGrafter"/>
</dbReference>
<comment type="subunit">
    <text evidence="6">Heterooligomer composed of large and small subunits.</text>
</comment>
<evidence type="ECO:0000256" key="1">
    <source>
        <dbReference type="ARBA" id="ARBA00009998"/>
    </source>
</evidence>
<dbReference type="EMBL" id="FQVH01000002">
    <property type="protein sequence ID" value="SHE52771.1"/>
    <property type="molecule type" value="Genomic_DNA"/>
</dbReference>
<dbReference type="EC" id="3.1.11.6" evidence="6"/>
<dbReference type="HAMAP" id="MF_00337">
    <property type="entry name" value="Exonuc_7_S"/>
    <property type="match status" value="1"/>
</dbReference>
<dbReference type="Gene3D" id="1.10.287.1040">
    <property type="entry name" value="Exonuclease VII, small subunit"/>
    <property type="match status" value="1"/>
</dbReference>
<evidence type="ECO:0000256" key="2">
    <source>
        <dbReference type="ARBA" id="ARBA00022490"/>
    </source>
</evidence>
<keyword evidence="5 6" id="KW-0269">Exonuclease</keyword>
<dbReference type="InterPro" id="IPR003761">
    <property type="entry name" value="Exonuc_VII_S"/>
</dbReference>
<dbReference type="Pfam" id="PF02609">
    <property type="entry name" value="Exonuc_VII_S"/>
    <property type="match status" value="1"/>
</dbReference>
<dbReference type="OrthoDB" id="1697399at2"/>
<keyword evidence="3 6" id="KW-0540">Nuclease</keyword>
<comment type="function">
    <text evidence="6">Bidirectionally degrades single-stranded DNA into large acid-insoluble oligonucleotides, which are then degraded further into small acid-soluble oligonucleotides.</text>
</comment>
<dbReference type="GO" id="GO:0008855">
    <property type="term" value="F:exodeoxyribonuclease VII activity"/>
    <property type="evidence" value="ECO:0007669"/>
    <property type="project" value="UniProtKB-UniRule"/>
</dbReference>
<dbReference type="GO" id="GO:0009318">
    <property type="term" value="C:exodeoxyribonuclease VII complex"/>
    <property type="evidence" value="ECO:0007669"/>
    <property type="project" value="UniProtKB-UniRule"/>
</dbReference>
<keyword evidence="4 6" id="KW-0378">Hydrolase</keyword>
<evidence type="ECO:0000313" key="8">
    <source>
        <dbReference type="Proteomes" id="UP000184088"/>
    </source>
</evidence>
<reference evidence="7 8" key="1">
    <citation type="submission" date="2016-11" db="EMBL/GenBank/DDBJ databases">
        <authorList>
            <person name="Jaros S."/>
            <person name="Januszkiewicz K."/>
            <person name="Wedrychowicz H."/>
        </authorList>
    </citation>
    <scope>NUCLEOTIDE SEQUENCE [LARGE SCALE GENOMIC DNA]</scope>
    <source>
        <strain evidence="7 8">DSM 17918</strain>
    </source>
</reference>
<evidence type="ECO:0000256" key="5">
    <source>
        <dbReference type="ARBA" id="ARBA00022839"/>
    </source>
</evidence>